<dbReference type="RefSeq" id="WP_206961038.1">
    <property type="nucleotide sequence ID" value="NZ_BAAAJJ010000002.1"/>
</dbReference>
<evidence type="ECO:0000313" key="2">
    <source>
        <dbReference type="Proteomes" id="UP000664167"/>
    </source>
</evidence>
<evidence type="ECO:0008006" key="3">
    <source>
        <dbReference type="Google" id="ProtNLM"/>
    </source>
</evidence>
<accession>A0A939F4Q9</accession>
<dbReference type="AlphaFoldDB" id="A0A939F4Q9"/>
<sequence>MIDSVTMRELGKLTAEDMAGLDHPVPVTNHGRPVAWLVPMNAAERRRAELLAAGRLRPAAAPDVLLRWQPLLARPDGASLRDAPVEMREAEGR</sequence>
<evidence type="ECO:0000313" key="1">
    <source>
        <dbReference type="EMBL" id="MBO0511628.1"/>
    </source>
</evidence>
<name>A0A939F4Q9_9ACTN</name>
<dbReference type="EMBL" id="JAFLRJ010000063">
    <property type="protein sequence ID" value="MBO0511628.1"/>
    <property type="molecule type" value="Genomic_DNA"/>
</dbReference>
<proteinExistence type="predicted"/>
<gene>
    <name evidence="1" type="ORF">J0695_07350</name>
</gene>
<protein>
    <recommendedName>
        <fullName evidence="3">Prevent-host-death family protein</fullName>
    </recommendedName>
</protein>
<organism evidence="1 2">
    <name type="scientific">Streptomyces beijiangensis</name>
    <dbReference type="NCBI Taxonomy" id="163361"/>
    <lineage>
        <taxon>Bacteria</taxon>
        <taxon>Bacillati</taxon>
        <taxon>Actinomycetota</taxon>
        <taxon>Actinomycetes</taxon>
        <taxon>Kitasatosporales</taxon>
        <taxon>Streptomycetaceae</taxon>
        <taxon>Streptomyces</taxon>
    </lineage>
</organism>
<dbReference type="Proteomes" id="UP000664167">
    <property type="component" value="Unassembled WGS sequence"/>
</dbReference>
<comment type="caution">
    <text evidence="1">The sequence shown here is derived from an EMBL/GenBank/DDBJ whole genome shotgun (WGS) entry which is preliminary data.</text>
</comment>
<reference evidence="1" key="1">
    <citation type="submission" date="2021-03" db="EMBL/GenBank/DDBJ databases">
        <title>Streptomyces poriferae sp. nov., a novel marine sponge-derived Actinobacteria species with anti-MRSA activity.</title>
        <authorList>
            <person name="Sandoval-Powers M."/>
            <person name="Kralova S."/>
            <person name="Nguyen G.-S."/>
            <person name="Fawwal D."/>
            <person name="Degnes K."/>
            <person name="Klinkenberg G."/>
            <person name="Sletta H."/>
            <person name="Wentzel A."/>
            <person name="Liles M.R."/>
        </authorList>
    </citation>
    <scope>NUCLEOTIDE SEQUENCE</scope>
    <source>
        <strain evidence="1">DSM 41794</strain>
    </source>
</reference>
<keyword evidence="2" id="KW-1185">Reference proteome</keyword>